<evidence type="ECO:0000313" key="3">
    <source>
        <dbReference type="EMBL" id="KAE9095299.1"/>
    </source>
</evidence>
<dbReference type="Proteomes" id="UP000488956">
    <property type="component" value="Unassembled WGS sequence"/>
</dbReference>
<organism evidence="2 5">
    <name type="scientific">Phytophthora fragariae</name>
    <dbReference type="NCBI Taxonomy" id="53985"/>
    <lineage>
        <taxon>Eukaryota</taxon>
        <taxon>Sar</taxon>
        <taxon>Stramenopiles</taxon>
        <taxon>Oomycota</taxon>
        <taxon>Peronosporomycetes</taxon>
        <taxon>Peronosporales</taxon>
        <taxon>Peronosporaceae</taxon>
        <taxon>Phytophthora</taxon>
    </lineage>
</organism>
<feature type="region of interest" description="Disordered" evidence="1">
    <location>
        <begin position="265"/>
        <end position="316"/>
    </location>
</feature>
<proteinExistence type="predicted"/>
<dbReference type="EMBL" id="QXGC01001185">
    <property type="protein sequence ID" value="KAE9209056.1"/>
    <property type="molecule type" value="Genomic_DNA"/>
</dbReference>
<evidence type="ECO:0000313" key="4">
    <source>
        <dbReference type="EMBL" id="KAE9209056.1"/>
    </source>
</evidence>
<accession>A0A6A3JLP9</accession>
<evidence type="ECO:0000313" key="2">
    <source>
        <dbReference type="EMBL" id="KAE8995940.1"/>
    </source>
</evidence>
<protein>
    <submittedName>
        <fullName evidence="2">Uncharacterized protein</fullName>
    </submittedName>
</protein>
<dbReference type="EMBL" id="QXFW01001133">
    <property type="protein sequence ID" value="KAE8995940.1"/>
    <property type="molecule type" value="Genomic_DNA"/>
</dbReference>
<feature type="compositionally biased region" description="Low complexity" evidence="1">
    <location>
        <begin position="265"/>
        <end position="276"/>
    </location>
</feature>
<sequence>MNVVALNERLRADFSPLLKMLPPPYTVSALSTIKAPLSSVHSPAPAASGDRYTQHCRFMLWRLNSYQYGSSSAFLMDLEQLERAAESPEIKQQVKSLLDRLAASEGEKQTQESEHKVSNSRGTTVALHSCCGVPGLQEVAPIGSEQEETENQTSWLCNVSLKDQIVTIGTFKTQKEALQGYEQQRTKMAENPAGFIKLKQLAAKMEQEQREEDRRVLREALAQCHPRLTTMKVSAVVPPAPAVNSAALALAARGVARSVAKTLAAASSPAASPAPSETGASPLRPSRSSKRQKVDSSSSAAAAKKQKVESANNSAASSSLAGNRSYLKLRRLIQKRLCRHLKGKEVCVVVDPEKLEEGRLRASGRLEAGKVFSFRRKKQMTFADYVRDELGRAESACPHMFLVRTRESIDDHLKVCDAFSDKEREVGPRNHAQSQQPKNKKASRRSR</sequence>
<dbReference type="AlphaFoldDB" id="A0A6A3JLP9"/>
<feature type="compositionally biased region" description="Basic residues" evidence="1">
    <location>
        <begin position="438"/>
        <end position="447"/>
    </location>
</feature>
<comment type="caution">
    <text evidence="2">The sequence shown here is derived from an EMBL/GenBank/DDBJ whole genome shotgun (WGS) entry which is preliminary data.</text>
</comment>
<dbReference type="Proteomes" id="UP000476176">
    <property type="component" value="Unassembled WGS sequence"/>
</dbReference>
<evidence type="ECO:0000313" key="5">
    <source>
        <dbReference type="Proteomes" id="UP000460718"/>
    </source>
</evidence>
<evidence type="ECO:0000313" key="6">
    <source>
        <dbReference type="Proteomes" id="UP000476176"/>
    </source>
</evidence>
<reference evidence="5 6" key="1">
    <citation type="submission" date="2018-09" db="EMBL/GenBank/DDBJ databases">
        <title>Genomic investigation of the strawberry pathogen Phytophthora fragariae indicates pathogenicity is determined by transcriptional variation in three key races.</title>
        <authorList>
            <person name="Adams T.M."/>
            <person name="Armitage A.D."/>
            <person name="Sobczyk M.K."/>
            <person name="Bates H.J."/>
            <person name="Dunwell J.M."/>
            <person name="Nellist C.F."/>
            <person name="Harrison R.J."/>
        </authorList>
    </citation>
    <scope>NUCLEOTIDE SEQUENCE [LARGE SCALE GENOMIC DNA]</scope>
    <source>
        <strain evidence="4 6">BC-23</strain>
        <strain evidence="3 7">ONT-3</strain>
        <strain evidence="2 5">SCRP245</strain>
    </source>
</reference>
<gene>
    <name evidence="4" type="ORF">PF004_g16580</name>
    <name evidence="3" type="ORF">PF010_g16758</name>
    <name evidence="2" type="ORF">PF011_g16112</name>
</gene>
<name>A0A6A3JLP9_9STRA</name>
<evidence type="ECO:0000313" key="7">
    <source>
        <dbReference type="Proteomes" id="UP000488956"/>
    </source>
</evidence>
<evidence type="ECO:0000256" key="1">
    <source>
        <dbReference type="SAM" id="MobiDB-lite"/>
    </source>
</evidence>
<dbReference type="EMBL" id="QXFX01001166">
    <property type="protein sequence ID" value="KAE9095299.1"/>
    <property type="molecule type" value="Genomic_DNA"/>
</dbReference>
<feature type="region of interest" description="Disordered" evidence="1">
    <location>
        <begin position="423"/>
        <end position="447"/>
    </location>
</feature>
<dbReference type="Proteomes" id="UP000460718">
    <property type="component" value="Unassembled WGS sequence"/>
</dbReference>